<dbReference type="EMBL" id="QGTR01000001">
    <property type="protein sequence ID" value="PWW04507.1"/>
    <property type="molecule type" value="Genomic_DNA"/>
</dbReference>
<dbReference type="GO" id="GO:0043448">
    <property type="term" value="P:alkane catabolic process"/>
    <property type="evidence" value="ECO:0007669"/>
    <property type="project" value="TreeGrafter"/>
</dbReference>
<dbReference type="PANTHER" id="PTHR39335">
    <property type="entry name" value="BLL4220 PROTEIN"/>
    <property type="match status" value="1"/>
</dbReference>
<evidence type="ECO:0000313" key="3">
    <source>
        <dbReference type="Proteomes" id="UP000246352"/>
    </source>
</evidence>
<feature type="chain" id="PRO_5016266445" evidence="1">
    <location>
        <begin position="22"/>
        <end position="112"/>
    </location>
</feature>
<feature type="signal peptide" evidence="1">
    <location>
        <begin position="1"/>
        <end position="21"/>
    </location>
</feature>
<evidence type="ECO:0000256" key="1">
    <source>
        <dbReference type="SAM" id="SignalP"/>
    </source>
</evidence>
<proteinExistence type="predicted"/>
<comment type="caution">
    <text evidence="2">The sequence shown here is derived from an EMBL/GenBank/DDBJ whole genome shotgun (WGS) entry which is preliminary data.</text>
</comment>
<name>A0A317PU98_9HYPH</name>
<dbReference type="PANTHER" id="PTHR39335:SF1">
    <property type="entry name" value="BLL4220 PROTEIN"/>
    <property type="match status" value="1"/>
</dbReference>
<keyword evidence="3" id="KW-1185">Reference proteome</keyword>
<protein>
    <submittedName>
        <fullName evidence="2">Putative lipoprotein with Yx(FWY)xxD motif</fullName>
    </submittedName>
</protein>
<gene>
    <name evidence="2" type="ORF">DFR52_1011206</name>
</gene>
<dbReference type="AlphaFoldDB" id="A0A317PU98"/>
<dbReference type="RefSeq" id="WP_110030935.1">
    <property type="nucleotide sequence ID" value="NZ_QGTR01000001.1"/>
</dbReference>
<keyword evidence="2" id="KW-0449">Lipoprotein</keyword>
<dbReference type="InterPro" id="IPR014558">
    <property type="entry name" value="UCP029720"/>
</dbReference>
<organism evidence="2 3">
    <name type="scientific">Hoeflea marina</name>
    <dbReference type="NCBI Taxonomy" id="274592"/>
    <lineage>
        <taxon>Bacteria</taxon>
        <taxon>Pseudomonadati</taxon>
        <taxon>Pseudomonadota</taxon>
        <taxon>Alphaproteobacteria</taxon>
        <taxon>Hyphomicrobiales</taxon>
        <taxon>Rhizobiaceae</taxon>
        <taxon>Hoeflea</taxon>
    </lineage>
</organism>
<keyword evidence="1" id="KW-0732">Signal</keyword>
<accession>A0A317PU98</accession>
<sequence>MKIATMIALAVFAAGSGAALAADTLTSKDGMTLYTFDKDTAGVSVCYDECATNWPPYIATDGAEMDGLTTIERKDGAKQWAKDGKPLYFWVGDTAPGETNGDGVGGVWHVAH</sequence>
<dbReference type="PIRSF" id="PIRSF029720">
    <property type="entry name" value="UCP029720"/>
    <property type="match status" value="1"/>
</dbReference>
<dbReference type="OrthoDB" id="9800666at2"/>
<evidence type="ECO:0000313" key="2">
    <source>
        <dbReference type="EMBL" id="PWW04507.1"/>
    </source>
</evidence>
<dbReference type="InterPro" id="IPR005297">
    <property type="entry name" value="Lipoprotein_repeat"/>
</dbReference>
<reference evidence="2 3" key="1">
    <citation type="submission" date="2018-05" db="EMBL/GenBank/DDBJ databases">
        <title>Genomic Encyclopedia of Type Strains, Phase IV (KMG-IV): sequencing the most valuable type-strain genomes for metagenomic binning, comparative biology and taxonomic classification.</title>
        <authorList>
            <person name="Goeker M."/>
        </authorList>
    </citation>
    <scope>NUCLEOTIDE SEQUENCE [LARGE SCALE GENOMIC DNA]</scope>
    <source>
        <strain evidence="2 3">DSM 16791</strain>
    </source>
</reference>
<dbReference type="Pfam" id="PF03640">
    <property type="entry name" value="Lipoprotein_15"/>
    <property type="match status" value="2"/>
</dbReference>
<dbReference type="Proteomes" id="UP000246352">
    <property type="component" value="Unassembled WGS sequence"/>
</dbReference>